<organism evidence="6 7">
    <name type="scientific">Asparagus officinalis</name>
    <name type="common">Garden asparagus</name>
    <dbReference type="NCBI Taxonomy" id="4686"/>
    <lineage>
        <taxon>Eukaryota</taxon>
        <taxon>Viridiplantae</taxon>
        <taxon>Streptophyta</taxon>
        <taxon>Embryophyta</taxon>
        <taxon>Tracheophyta</taxon>
        <taxon>Spermatophyta</taxon>
        <taxon>Magnoliopsida</taxon>
        <taxon>Liliopsida</taxon>
        <taxon>Asparagales</taxon>
        <taxon>Asparagaceae</taxon>
        <taxon>Asparagoideae</taxon>
        <taxon>Asparagus</taxon>
    </lineage>
</organism>
<evidence type="ECO:0000256" key="3">
    <source>
        <dbReference type="ARBA" id="ARBA00022946"/>
    </source>
</evidence>
<keyword evidence="2" id="KW-0934">Plastid</keyword>
<keyword evidence="3" id="KW-0809">Transit peptide</keyword>
<dbReference type="OMA" id="PDEWGDR"/>
<feature type="compositionally biased region" description="Acidic residues" evidence="4">
    <location>
        <begin position="113"/>
        <end position="129"/>
    </location>
</feature>
<evidence type="ECO:0000259" key="5">
    <source>
        <dbReference type="Pfam" id="PF04755"/>
    </source>
</evidence>
<feature type="compositionally biased region" description="Polar residues" evidence="4">
    <location>
        <begin position="45"/>
        <end position="55"/>
    </location>
</feature>
<dbReference type="Gramene" id="ONK71749">
    <property type="protein sequence ID" value="ONK71749"/>
    <property type="gene ID" value="A4U43_C04F11970"/>
</dbReference>
<dbReference type="EMBL" id="CM007384">
    <property type="protein sequence ID" value="ONK71749.1"/>
    <property type="molecule type" value="Genomic_DNA"/>
</dbReference>
<dbReference type="AlphaFoldDB" id="A0A5P1F4N5"/>
<dbReference type="Proteomes" id="UP000243459">
    <property type="component" value="Chromosome 4"/>
</dbReference>
<keyword evidence="7" id="KW-1185">Reference proteome</keyword>
<dbReference type="GO" id="GO:0009753">
    <property type="term" value="P:response to jasmonic acid"/>
    <property type="evidence" value="ECO:0007669"/>
    <property type="project" value="EnsemblPlants"/>
</dbReference>
<feature type="compositionally biased region" description="Basic and acidic residues" evidence="4">
    <location>
        <begin position="102"/>
        <end position="112"/>
    </location>
</feature>
<feature type="compositionally biased region" description="Basic and acidic residues" evidence="4">
    <location>
        <begin position="64"/>
        <end position="86"/>
    </location>
</feature>
<proteinExistence type="predicted"/>
<accession>A0A5P1F4N5</accession>
<dbReference type="GO" id="GO:0010117">
    <property type="term" value="P:photoprotection"/>
    <property type="evidence" value="ECO:0007669"/>
    <property type="project" value="EnsemblPlants"/>
</dbReference>
<feature type="region of interest" description="Disordered" evidence="4">
    <location>
        <begin position="39"/>
        <end position="155"/>
    </location>
</feature>
<name>A0A5P1F4N5_ASPOF</name>
<dbReference type="Pfam" id="PF04755">
    <property type="entry name" value="PAP_fibrillin"/>
    <property type="match status" value="1"/>
</dbReference>
<comment type="subcellular location">
    <subcellularLocation>
        <location evidence="1">Plastid</location>
    </subcellularLocation>
</comment>
<evidence type="ECO:0000313" key="7">
    <source>
        <dbReference type="Proteomes" id="UP000243459"/>
    </source>
</evidence>
<dbReference type="InterPro" id="IPR006843">
    <property type="entry name" value="PAP/fibrillin_dom"/>
</dbReference>
<reference evidence="7" key="1">
    <citation type="journal article" date="2017" name="Nat. Commun.">
        <title>The asparagus genome sheds light on the origin and evolution of a young Y chromosome.</title>
        <authorList>
            <person name="Harkess A."/>
            <person name="Zhou J."/>
            <person name="Xu C."/>
            <person name="Bowers J.E."/>
            <person name="Van der Hulst R."/>
            <person name="Ayyampalayam S."/>
            <person name="Mercati F."/>
            <person name="Riccardi P."/>
            <person name="McKain M.R."/>
            <person name="Kakrana A."/>
            <person name="Tang H."/>
            <person name="Ray J."/>
            <person name="Groenendijk J."/>
            <person name="Arikit S."/>
            <person name="Mathioni S.M."/>
            <person name="Nakano M."/>
            <person name="Shan H."/>
            <person name="Telgmann-Rauber A."/>
            <person name="Kanno A."/>
            <person name="Yue Z."/>
            <person name="Chen H."/>
            <person name="Li W."/>
            <person name="Chen Y."/>
            <person name="Xu X."/>
            <person name="Zhang Y."/>
            <person name="Luo S."/>
            <person name="Chen H."/>
            <person name="Gao J."/>
            <person name="Mao Z."/>
            <person name="Pires J.C."/>
            <person name="Luo M."/>
            <person name="Kudrna D."/>
            <person name="Wing R.A."/>
            <person name="Meyers B.C."/>
            <person name="Yi K."/>
            <person name="Kong H."/>
            <person name="Lavrijsen P."/>
            <person name="Sunseri F."/>
            <person name="Falavigna A."/>
            <person name="Ye Y."/>
            <person name="Leebens-Mack J.H."/>
            <person name="Chen G."/>
        </authorList>
    </citation>
    <scope>NUCLEOTIDE SEQUENCE [LARGE SCALE GENOMIC DNA]</scope>
    <source>
        <strain evidence="7">cv. DH0086</strain>
    </source>
</reference>
<evidence type="ECO:0000256" key="4">
    <source>
        <dbReference type="SAM" id="MobiDB-lite"/>
    </source>
</evidence>
<feature type="domain" description="Plastid lipid-associated protein/fibrillin conserved" evidence="5">
    <location>
        <begin position="156"/>
        <end position="371"/>
    </location>
</feature>
<feature type="compositionally biased region" description="Acidic residues" evidence="4">
    <location>
        <begin position="139"/>
        <end position="149"/>
    </location>
</feature>
<dbReference type="PANTHER" id="PTHR31906">
    <property type="entry name" value="PLASTID-LIPID-ASSOCIATED PROTEIN 4, CHLOROPLASTIC-RELATED"/>
    <property type="match status" value="1"/>
</dbReference>
<dbReference type="GO" id="GO:0010287">
    <property type="term" value="C:plastoglobule"/>
    <property type="evidence" value="ECO:0007669"/>
    <property type="project" value="EnsemblPlants"/>
</dbReference>
<sequence length="382" mass="41963">MAALVSSSIPSLFSLNPRNHKSKPLHFFFLNPNPNLNNPHRLSFTPRNPSSSPLTILTPRKLRANTDEWGEKSDPEPEPASKPDPPKEDDEWDKDSSPSAKITDKWGEKSDPDPEAASEPDPPRDEDEWGKEASSGSEPEPEPEPVPEPESDKLGDLKRCLVDNLYGTEYGLRASAEVRAEIFELVSQLEAENPTPAPNETAEFLDGNWILLYTAFSELLPLVAIGTIPLLKIKEISQQIDTRSMSIINATTLSSPFATFSFSATASFEVRSPSRIQVRFKEGAFKPPEISSTVNLPENIEVFGQKISLSPVQQSLNPLQEAVANIARSISGQPPLKIPIPGDRTASWLLTTYLDADFRISRGDGGLFVLAKKGSPLLDQLS</sequence>
<evidence type="ECO:0000256" key="2">
    <source>
        <dbReference type="ARBA" id="ARBA00022640"/>
    </source>
</evidence>
<evidence type="ECO:0000256" key="1">
    <source>
        <dbReference type="ARBA" id="ARBA00004474"/>
    </source>
</evidence>
<dbReference type="InterPro" id="IPR039633">
    <property type="entry name" value="PAP"/>
</dbReference>
<gene>
    <name evidence="6" type="ORF">A4U43_C04F11970</name>
</gene>
<evidence type="ECO:0000313" key="6">
    <source>
        <dbReference type="EMBL" id="ONK71749.1"/>
    </source>
</evidence>
<dbReference type="OrthoDB" id="498392at2759"/>
<protein>
    <recommendedName>
        <fullName evidence="5">Plastid lipid-associated protein/fibrillin conserved domain-containing protein</fullName>
    </recommendedName>
</protein>